<dbReference type="EMBL" id="JAOYFB010000040">
    <property type="protein sequence ID" value="KAK4036875.1"/>
    <property type="molecule type" value="Genomic_DNA"/>
</dbReference>
<keyword evidence="2 4" id="KW-0328">Glycosyltransferase</keyword>
<evidence type="ECO:0000313" key="6">
    <source>
        <dbReference type="EMBL" id="KAK4036875.1"/>
    </source>
</evidence>
<sequence>MKLYLMYIIPFLAQWVLLGHCARILMLSPMGTRSHMYSFMPIMEVLAKRGHHITVVTPHEPKTETPNIQKIVLSEIVEHLEGGWQTFERENTLSALLNFQEETRILQTIGYQILMKNKEIQEILKTKDVDLVIVDAIMNEFTFPLIEHLGVAFIFHSAATGPPWSLAAFNVPREYASVPTLASGFKSDMSLVERMLNMIIDELFLSLRQQITLPMLDDLVRSDFPNAMPIAEIERKAQLCLASYHLATAWPRPLPPTFIPIGALHVRPAKALPKGLQNFADGAEHGFIVFTLGSNALVSSMPEHVKKVFTQVFARLPQRVFWKWETGISDAKEISDNVKMVDWLPQQDLLGHPNARLFISHGGLLGTQEAIYHGVPILGLPLGRDQWSNLARAEEEGFGIKLEWKDLTDSLLYDTIQTILNEPGYQGNASRLSQLMQDELVPPGEVAAYWVEHILKHGNKHLQSNAKDMPFYKLYLLDVWLLLTTILIFPLWIIYKIIVCIFGMFRRTKIKIQ</sequence>
<dbReference type="PANTHER" id="PTHR48043:SF145">
    <property type="entry name" value="FI06409P-RELATED"/>
    <property type="match status" value="1"/>
</dbReference>
<keyword evidence="5" id="KW-1133">Transmembrane helix</keyword>
<dbReference type="InterPro" id="IPR035595">
    <property type="entry name" value="UDP_glycos_trans_CS"/>
</dbReference>
<proteinExistence type="inferred from homology"/>
<comment type="catalytic activity">
    <reaction evidence="5">
        <text>glucuronate acceptor + UDP-alpha-D-glucuronate = acceptor beta-D-glucuronoside + UDP + H(+)</text>
        <dbReference type="Rhea" id="RHEA:21032"/>
        <dbReference type="ChEBI" id="CHEBI:15378"/>
        <dbReference type="ChEBI" id="CHEBI:58052"/>
        <dbReference type="ChEBI" id="CHEBI:58223"/>
        <dbReference type="ChEBI" id="CHEBI:132367"/>
        <dbReference type="ChEBI" id="CHEBI:132368"/>
        <dbReference type="EC" id="2.4.1.17"/>
    </reaction>
</comment>
<comment type="caution">
    <text evidence="6">The sequence shown here is derived from an EMBL/GenBank/DDBJ whole genome shotgun (WGS) entry which is preliminary data.</text>
</comment>
<comment type="subcellular location">
    <subcellularLocation>
        <location evidence="5">Membrane</location>
        <topology evidence="5">Single-pass membrane protein</topology>
    </subcellularLocation>
</comment>
<evidence type="ECO:0000256" key="5">
    <source>
        <dbReference type="RuleBase" id="RU362059"/>
    </source>
</evidence>
<evidence type="ECO:0000256" key="3">
    <source>
        <dbReference type="ARBA" id="ARBA00022679"/>
    </source>
</evidence>
<dbReference type="Proteomes" id="UP001234178">
    <property type="component" value="Unassembled WGS sequence"/>
</dbReference>
<evidence type="ECO:0000256" key="2">
    <source>
        <dbReference type="ARBA" id="ARBA00022676"/>
    </source>
</evidence>
<dbReference type="InterPro" id="IPR050271">
    <property type="entry name" value="UDP-glycosyltransferase"/>
</dbReference>
<dbReference type="Gene3D" id="3.40.50.2000">
    <property type="entry name" value="Glycogen Phosphorylase B"/>
    <property type="match status" value="2"/>
</dbReference>
<keyword evidence="3 4" id="KW-0808">Transferase</keyword>
<dbReference type="CDD" id="cd03784">
    <property type="entry name" value="GT1_Gtf-like"/>
    <property type="match status" value="1"/>
</dbReference>
<dbReference type="Pfam" id="PF00201">
    <property type="entry name" value="UDPGT"/>
    <property type="match status" value="1"/>
</dbReference>
<organism evidence="6 7">
    <name type="scientific">Daphnia magna</name>
    <dbReference type="NCBI Taxonomy" id="35525"/>
    <lineage>
        <taxon>Eukaryota</taxon>
        <taxon>Metazoa</taxon>
        <taxon>Ecdysozoa</taxon>
        <taxon>Arthropoda</taxon>
        <taxon>Crustacea</taxon>
        <taxon>Branchiopoda</taxon>
        <taxon>Diplostraca</taxon>
        <taxon>Cladocera</taxon>
        <taxon>Anomopoda</taxon>
        <taxon>Daphniidae</taxon>
        <taxon>Daphnia</taxon>
    </lineage>
</organism>
<feature type="transmembrane region" description="Helical" evidence="5">
    <location>
        <begin position="479"/>
        <end position="505"/>
    </location>
</feature>
<dbReference type="SUPFAM" id="SSF53756">
    <property type="entry name" value="UDP-Glycosyltransferase/glycogen phosphorylase"/>
    <property type="match status" value="1"/>
</dbReference>
<dbReference type="PANTHER" id="PTHR48043">
    <property type="entry name" value="EG:EG0003.4 PROTEIN-RELATED"/>
    <property type="match status" value="1"/>
</dbReference>
<comment type="similarity">
    <text evidence="1 4">Belongs to the UDP-glycosyltransferase family.</text>
</comment>
<dbReference type="PROSITE" id="PS00375">
    <property type="entry name" value="UDPGT"/>
    <property type="match status" value="1"/>
</dbReference>
<keyword evidence="7" id="KW-1185">Reference proteome</keyword>
<gene>
    <name evidence="6" type="ORF">OUZ56_028912</name>
</gene>
<name>A0ABR0B5B0_9CRUS</name>
<protein>
    <recommendedName>
        <fullName evidence="5">UDP-glucuronosyltransferase</fullName>
        <ecNumber evidence="5">2.4.1.17</ecNumber>
    </recommendedName>
</protein>
<dbReference type="InterPro" id="IPR002213">
    <property type="entry name" value="UDP_glucos_trans"/>
</dbReference>
<keyword evidence="5" id="KW-0472">Membrane</keyword>
<evidence type="ECO:0000256" key="1">
    <source>
        <dbReference type="ARBA" id="ARBA00009995"/>
    </source>
</evidence>
<reference evidence="6 7" key="1">
    <citation type="journal article" date="2023" name="Nucleic Acids Res.">
        <title>The hologenome of Daphnia magna reveals possible DNA methylation and microbiome-mediated evolution of the host genome.</title>
        <authorList>
            <person name="Chaturvedi A."/>
            <person name="Li X."/>
            <person name="Dhandapani V."/>
            <person name="Marshall H."/>
            <person name="Kissane S."/>
            <person name="Cuenca-Cambronero M."/>
            <person name="Asole G."/>
            <person name="Calvet F."/>
            <person name="Ruiz-Romero M."/>
            <person name="Marangio P."/>
            <person name="Guigo R."/>
            <person name="Rago D."/>
            <person name="Mirbahai L."/>
            <person name="Eastwood N."/>
            <person name="Colbourne J.K."/>
            <person name="Zhou J."/>
            <person name="Mallon E."/>
            <person name="Orsini L."/>
        </authorList>
    </citation>
    <scope>NUCLEOTIDE SEQUENCE [LARGE SCALE GENOMIC DNA]</scope>
    <source>
        <strain evidence="6">LRV0_1</strain>
    </source>
</reference>
<evidence type="ECO:0000256" key="4">
    <source>
        <dbReference type="RuleBase" id="RU003718"/>
    </source>
</evidence>
<dbReference type="EC" id="2.4.1.17" evidence="5"/>
<evidence type="ECO:0000313" key="7">
    <source>
        <dbReference type="Proteomes" id="UP001234178"/>
    </source>
</evidence>
<keyword evidence="5" id="KW-0812">Transmembrane</keyword>
<accession>A0ABR0B5B0</accession>